<proteinExistence type="predicted"/>
<reference evidence="3 4" key="1">
    <citation type="journal article" date="2015" name="Genome Announc.">
        <title>Draft Genome Sequences of Marine Isolates of Thalassomonas viridans and Thalassomonas actiniarum.</title>
        <authorList>
            <person name="Olonade I."/>
            <person name="van Zyl L.J."/>
            <person name="Trindade M."/>
        </authorList>
    </citation>
    <scope>NUCLEOTIDE SEQUENCE [LARGE SCALE GENOMIC DNA]</scope>
    <source>
        <strain evidence="3 4">A5K-106</strain>
    </source>
</reference>
<feature type="chain" id="PRO_5041932976" evidence="1">
    <location>
        <begin position="24"/>
        <end position="231"/>
    </location>
</feature>
<dbReference type="KEGG" id="tact:SG35_017895"/>
<feature type="signal peptide" evidence="1">
    <location>
        <begin position="1"/>
        <end position="23"/>
    </location>
</feature>
<gene>
    <name evidence="3" type="ORF">SG35_017895</name>
</gene>
<evidence type="ECO:0000256" key="1">
    <source>
        <dbReference type="SAM" id="SignalP"/>
    </source>
</evidence>
<protein>
    <submittedName>
        <fullName evidence="3">PEP-CTERM sorting domain-containing protein</fullName>
    </submittedName>
</protein>
<dbReference type="Pfam" id="PF07589">
    <property type="entry name" value="PEP-CTERM"/>
    <property type="match status" value="1"/>
</dbReference>
<dbReference type="NCBIfam" id="TIGR02595">
    <property type="entry name" value="PEP_CTERM"/>
    <property type="match status" value="1"/>
</dbReference>
<evidence type="ECO:0000259" key="2">
    <source>
        <dbReference type="Pfam" id="PF07589"/>
    </source>
</evidence>
<name>A0AAF0BXT1_9GAMM</name>
<reference evidence="3 4" key="2">
    <citation type="journal article" date="2022" name="Mar. Drugs">
        <title>Bioassay-Guided Fractionation Leads to the Detection of Cholic Acid Generated by the Rare Thalassomonas sp.</title>
        <authorList>
            <person name="Pheiffer F."/>
            <person name="Schneider Y.K."/>
            <person name="Hansen E.H."/>
            <person name="Andersen J.H."/>
            <person name="Isaksson J."/>
            <person name="Busche T."/>
            <person name="R C."/>
            <person name="Kalinowski J."/>
            <person name="Zyl L.V."/>
            <person name="Trindade M."/>
        </authorList>
    </citation>
    <scope>NUCLEOTIDE SEQUENCE [LARGE SCALE GENOMIC DNA]</scope>
    <source>
        <strain evidence="3 4">A5K-106</strain>
    </source>
</reference>
<feature type="domain" description="Ice-binding protein C-terminal" evidence="2">
    <location>
        <begin position="207"/>
        <end position="228"/>
    </location>
</feature>
<keyword evidence="1" id="KW-0732">Signal</keyword>
<dbReference type="RefSeq" id="WP_084692830.1">
    <property type="nucleotide sequence ID" value="NZ_CP059735.1"/>
</dbReference>
<dbReference type="AlphaFoldDB" id="A0AAF0BXT1"/>
<accession>A0AAF0BXT1</accession>
<evidence type="ECO:0000313" key="4">
    <source>
        <dbReference type="Proteomes" id="UP000032568"/>
    </source>
</evidence>
<organism evidence="3 4">
    <name type="scientific">Thalassomonas actiniarum</name>
    <dbReference type="NCBI Taxonomy" id="485447"/>
    <lineage>
        <taxon>Bacteria</taxon>
        <taxon>Pseudomonadati</taxon>
        <taxon>Pseudomonadota</taxon>
        <taxon>Gammaproteobacteria</taxon>
        <taxon>Alteromonadales</taxon>
        <taxon>Colwelliaceae</taxon>
        <taxon>Thalassomonas</taxon>
    </lineage>
</organism>
<dbReference type="Proteomes" id="UP000032568">
    <property type="component" value="Chromosome"/>
</dbReference>
<dbReference type="EMBL" id="CP059735">
    <property type="protein sequence ID" value="WDD97206.1"/>
    <property type="molecule type" value="Genomic_DNA"/>
</dbReference>
<sequence>MMIRIMKYLVPISAVLLLGQAQAAMITNGNFADSCSLDGWHQDTDGVGDLGGGDFTVTGVNPGCAASIHVDYQDTNVFFANTLFQELDLTGAANSRFLLTLDFSVDSELTSSDSGFIADYFAVGLNDGSGAYADETGAPGYLLAPVGIDGLSVFNLSFELSSDFANQSGWFLDFQLGIGADNSGASDLAGSSLAINRVSLTEIVAEVPEPETLLLLVLAMAGLSTFRRQAH</sequence>
<keyword evidence="4" id="KW-1185">Reference proteome</keyword>
<dbReference type="InterPro" id="IPR013424">
    <property type="entry name" value="Ice-binding_C"/>
</dbReference>
<evidence type="ECO:0000313" key="3">
    <source>
        <dbReference type="EMBL" id="WDD97206.1"/>
    </source>
</evidence>